<feature type="region of interest" description="Disordered" evidence="1">
    <location>
        <begin position="1"/>
        <end position="20"/>
    </location>
</feature>
<protein>
    <submittedName>
        <fullName evidence="2">Uncharacterized protein</fullName>
    </submittedName>
</protein>
<sequence length="79" mass="8755">MALRFYGKGGSQTDSCPSVHLDDSDGSLVIVGYPEEDSAVLDQIREVSHIEPHERAFRVPKELKKALWEACGGNDPHFD</sequence>
<organism evidence="2 3">
    <name type="scientific">Acrocarpospora phusangensis</name>
    <dbReference type="NCBI Taxonomy" id="1070424"/>
    <lineage>
        <taxon>Bacteria</taxon>
        <taxon>Bacillati</taxon>
        <taxon>Actinomycetota</taxon>
        <taxon>Actinomycetes</taxon>
        <taxon>Streptosporangiales</taxon>
        <taxon>Streptosporangiaceae</taxon>
        <taxon>Acrocarpospora</taxon>
    </lineage>
</organism>
<dbReference type="RefSeq" id="WP_204044248.1">
    <property type="nucleotide sequence ID" value="NZ_BOOA01000059.1"/>
</dbReference>
<evidence type="ECO:0000256" key="1">
    <source>
        <dbReference type="SAM" id="MobiDB-lite"/>
    </source>
</evidence>
<name>A0A919QE86_9ACTN</name>
<comment type="caution">
    <text evidence="2">The sequence shown here is derived from an EMBL/GenBank/DDBJ whole genome shotgun (WGS) entry which is preliminary data.</text>
</comment>
<keyword evidence="3" id="KW-1185">Reference proteome</keyword>
<gene>
    <name evidence="2" type="ORF">Aph01nite_59090</name>
</gene>
<reference evidence="2" key="1">
    <citation type="submission" date="2021-01" db="EMBL/GenBank/DDBJ databases">
        <title>Whole genome shotgun sequence of Acrocarpospora phusangensis NBRC 108782.</title>
        <authorList>
            <person name="Komaki H."/>
            <person name="Tamura T."/>
        </authorList>
    </citation>
    <scope>NUCLEOTIDE SEQUENCE</scope>
    <source>
        <strain evidence="2">NBRC 108782</strain>
    </source>
</reference>
<evidence type="ECO:0000313" key="2">
    <source>
        <dbReference type="EMBL" id="GIH27599.1"/>
    </source>
</evidence>
<evidence type="ECO:0000313" key="3">
    <source>
        <dbReference type="Proteomes" id="UP000640052"/>
    </source>
</evidence>
<dbReference type="Proteomes" id="UP000640052">
    <property type="component" value="Unassembled WGS sequence"/>
</dbReference>
<proteinExistence type="predicted"/>
<dbReference type="AlphaFoldDB" id="A0A919QE86"/>
<dbReference type="EMBL" id="BOOA01000059">
    <property type="protein sequence ID" value="GIH27599.1"/>
    <property type="molecule type" value="Genomic_DNA"/>
</dbReference>
<accession>A0A919QE86</accession>